<reference evidence="2 3" key="2">
    <citation type="submission" date="2018-11" db="EMBL/GenBank/DDBJ databases">
        <authorList>
            <consortium name="Pathogen Informatics"/>
        </authorList>
    </citation>
    <scope>NUCLEOTIDE SEQUENCE [LARGE SCALE GENOMIC DNA]</scope>
</reference>
<dbReference type="OMA" id="RSVWAVW"/>
<feature type="transmembrane region" description="Helical" evidence="1">
    <location>
        <begin position="65"/>
        <end position="85"/>
    </location>
</feature>
<feature type="transmembrane region" description="Helical" evidence="1">
    <location>
        <begin position="116"/>
        <end position="138"/>
    </location>
</feature>
<dbReference type="InterPro" id="IPR011701">
    <property type="entry name" value="MFS"/>
</dbReference>
<dbReference type="WBParaSite" id="TCLT_0000570201-mRNA-1">
    <property type="protein sequence ID" value="TCLT_0000570201-mRNA-1"/>
    <property type="gene ID" value="TCLT_0000570201"/>
</dbReference>
<dbReference type="GO" id="GO:0022857">
    <property type="term" value="F:transmembrane transporter activity"/>
    <property type="evidence" value="ECO:0007669"/>
    <property type="project" value="InterPro"/>
</dbReference>
<proteinExistence type="predicted"/>
<sequence>MSGNEGNGAIPLIAPEVTPRDCICDNKSEEIKQKQLPVHNGKKRTISFCNSVLPIQLSPREISTIFAGGGAGAITFVLPIAYALHLYGSRIVFSMLLMFSSIATALMPFAARKGVIWMVCVRIVQGSFVTLLSAGGQLSQIITMPLAAHLCVTFGWPAAFYASAIISAISAILFLSFFRNNPAKHPLVSSKELLFITKGVERKHRRDISVPYWSIASSRSVWAVWIAFFGNAVGFQLIVQYMPTYLNKTLKVPIEQTGLSAILPPLVQLLMKMMAGIVSDRITCISEKCKLQMFNTTAMVGCALFLLPLGFLNSDHVGIALLCFTGGISCIGLIACGSMKSATLIARTFTEFVMAVVQLVACIGMLMVPFMVSTLAPNTTIREWRYVVLVTALILITSNAIFCWLCSAEAEPWALLGLVQSSNDNEPKKNLINSNQQSLS</sequence>
<organism evidence="4">
    <name type="scientific">Thelazia callipaeda</name>
    <name type="common">Oriental eyeworm</name>
    <name type="synonym">Parasitic nematode</name>
    <dbReference type="NCBI Taxonomy" id="103827"/>
    <lineage>
        <taxon>Eukaryota</taxon>
        <taxon>Metazoa</taxon>
        <taxon>Ecdysozoa</taxon>
        <taxon>Nematoda</taxon>
        <taxon>Chromadorea</taxon>
        <taxon>Rhabditida</taxon>
        <taxon>Spirurina</taxon>
        <taxon>Spiruromorpha</taxon>
        <taxon>Thelazioidea</taxon>
        <taxon>Thelaziidae</taxon>
        <taxon>Thelazia</taxon>
    </lineage>
</organism>
<reference evidence="4" key="1">
    <citation type="submission" date="2017-02" db="UniProtKB">
        <authorList>
            <consortium name="WormBaseParasite"/>
        </authorList>
    </citation>
    <scope>IDENTIFICATION</scope>
</reference>
<dbReference type="SUPFAM" id="SSF103473">
    <property type="entry name" value="MFS general substrate transporter"/>
    <property type="match status" value="1"/>
</dbReference>
<dbReference type="PANTHER" id="PTHR45757">
    <property type="entry name" value="PROTEIN CBG23364-RELATED"/>
    <property type="match status" value="1"/>
</dbReference>
<dbReference type="PANTHER" id="PTHR45757:SF33">
    <property type="entry name" value="MAJOR FACILITATOR SUPERFAMILY (MFS) PROFILE DOMAIN-CONTAINING PROTEIN"/>
    <property type="match status" value="1"/>
</dbReference>
<keyword evidence="3" id="KW-1185">Reference proteome</keyword>
<dbReference type="GO" id="GO:0016020">
    <property type="term" value="C:membrane"/>
    <property type="evidence" value="ECO:0007669"/>
    <property type="project" value="TreeGrafter"/>
</dbReference>
<dbReference type="OrthoDB" id="2985014at2759"/>
<evidence type="ECO:0000256" key="1">
    <source>
        <dbReference type="SAM" id="Phobius"/>
    </source>
</evidence>
<feature type="transmembrane region" description="Helical" evidence="1">
    <location>
        <begin position="259"/>
        <end position="279"/>
    </location>
</feature>
<evidence type="ECO:0000313" key="4">
    <source>
        <dbReference type="WBParaSite" id="TCLT_0000570201-mRNA-1"/>
    </source>
</evidence>
<dbReference type="Proteomes" id="UP000276776">
    <property type="component" value="Unassembled WGS sequence"/>
</dbReference>
<gene>
    <name evidence="2" type="ORF">TCLT_LOCUS5691</name>
</gene>
<feature type="transmembrane region" description="Helical" evidence="1">
    <location>
        <begin position="349"/>
        <end position="372"/>
    </location>
</feature>
<dbReference type="InterPro" id="IPR036259">
    <property type="entry name" value="MFS_trans_sf"/>
</dbReference>
<feature type="transmembrane region" description="Helical" evidence="1">
    <location>
        <begin position="158"/>
        <end position="178"/>
    </location>
</feature>
<protein>
    <submittedName>
        <fullName evidence="4">MFS domain-containing protein</fullName>
    </submittedName>
</protein>
<keyword evidence="1" id="KW-0812">Transmembrane</keyword>
<keyword evidence="1" id="KW-1133">Transmembrane helix</keyword>
<feature type="transmembrane region" description="Helical" evidence="1">
    <location>
        <begin position="291"/>
        <end position="311"/>
    </location>
</feature>
<feature type="transmembrane region" description="Helical" evidence="1">
    <location>
        <begin position="91"/>
        <end position="109"/>
    </location>
</feature>
<dbReference type="AlphaFoldDB" id="A0A0N5CZ05"/>
<feature type="transmembrane region" description="Helical" evidence="1">
    <location>
        <begin position="317"/>
        <end position="337"/>
    </location>
</feature>
<dbReference type="Gene3D" id="1.20.1250.20">
    <property type="entry name" value="MFS general substrate transporter like domains"/>
    <property type="match status" value="3"/>
</dbReference>
<dbReference type="STRING" id="103827.A0A0N5CZ05"/>
<name>A0A0N5CZ05_THECL</name>
<evidence type="ECO:0000313" key="2">
    <source>
        <dbReference type="EMBL" id="VDN02964.1"/>
    </source>
</evidence>
<evidence type="ECO:0000313" key="3">
    <source>
        <dbReference type="Proteomes" id="UP000276776"/>
    </source>
</evidence>
<feature type="transmembrane region" description="Helical" evidence="1">
    <location>
        <begin position="221"/>
        <end position="239"/>
    </location>
</feature>
<feature type="transmembrane region" description="Helical" evidence="1">
    <location>
        <begin position="384"/>
        <end position="406"/>
    </location>
</feature>
<accession>A0A0N5CZ05</accession>
<dbReference type="EMBL" id="UYYF01004357">
    <property type="protein sequence ID" value="VDN02964.1"/>
    <property type="molecule type" value="Genomic_DNA"/>
</dbReference>
<keyword evidence="1" id="KW-0472">Membrane</keyword>
<dbReference type="Pfam" id="PF07690">
    <property type="entry name" value="MFS_1"/>
    <property type="match status" value="1"/>
</dbReference>